<dbReference type="InterPro" id="IPR011010">
    <property type="entry name" value="DNA_brk_join_enz"/>
</dbReference>
<dbReference type="SUPFAM" id="SSF56349">
    <property type="entry name" value="DNA breaking-rejoining enzymes"/>
    <property type="match status" value="1"/>
</dbReference>
<evidence type="ECO:0000313" key="1">
    <source>
        <dbReference type="EMBL" id="GAA0496931.1"/>
    </source>
</evidence>
<protein>
    <recommendedName>
        <fullName evidence="3">Phage integrase family protein</fullName>
    </recommendedName>
</protein>
<sequence>MMAEAGIDLATIMETAGHEDVKTIIKIIHVTNKIKKDASVKVKSLYENALSEIIL</sequence>
<accession>A0ABN1BFN3</accession>
<name>A0ABN1BFN3_9BACI</name>
<comment type="caution">
    <text evidence="1">The sequence shown here is derived from an EMBL/GenBank/DDBJ whole genome shotgun (WGS) entry which is preliminary data.</text>
</comment>
<evidence type="ECO:0008006" key="3">
    <source>
        <dbReference type="Google" id="ProtNLM"/>
    </source>
</evidence>
<proteinExistence type="predicted"/>
<gene>
    <name evidence="1" type="ORF">GCM10008986_24870</name>
</gene>
<dbReference type="Proteomes" id="UP001500880">
    <property type="component" value="Unassembled WGS sequence"/>
</dbReference>
<dbReference type="RefSeq" id="WP_343841612.1">
    <property type="nucleotide sequence ID" value="NZ_BAAADO010000005.1"/>
</dbReference>
<keyword evidence="2" id="KW-1185">Reference proteome</keyword>
<evidence type="ECO:0000313" key="2">
    <source>
        <dbReference type="Proteomes" id="UP001500880"/>
    </source>
</evidence>
<reference evidence="1 2" key="1">
    <citation type="journal article" date="2019" name="Int. J. Syst. Evol. Microbiol.">
        <title>The Global Catalogue of Microorganisms (GCM) 10K type strain sequencing project: providing services to taxonomists for standard genome sequencing and annotation.</title>
        <authorList>
            <consortium name="The Broad Institute Genomics Platform"/>
            <consortium name="The Broad Institute Genome Sequencing Center for Infectious Disease"/>
            <person name="Wu L."/>
            <person name="Ma J."/>
        </authorList>
    </citation>
    <scope>NUCLEOTIDE SEQUENCE [LARGE SCALE GENOMIC DNA]</scope>
    <source>
        <strain evidence="1 2">JCM 12389</strain>
    </source>
</reference>
<organism evidence="1 2">
    <name type="scientific">Salinibacillus aidingensis</name>
    <dbReference type="NCBI Taxonomy" id="237684"/>
    <lineage>
        <taxon>Bacteria</taxon>
        <taxon>Bacillati</taxon>
        <taxon>Bacillota</taxon>
        <taxon>Bacilli</taxon>
        <taxon>Bacillales</taxon>
        <taxon>Bacillaceae</taxon>
        <taxon>Salinibacillus</taxon>
    </lineage>
</organism>
<dbReference type="EMBL" id="BAAADO010000005">
    <property type="protein sequence ID" value="GAA0496931.1"/>
    <property type="molecule type" value="Genomic_DNA"/>
</dbReference>